<dbReference type="Proteomes" id="UP000284021">
    <property type="component" value="Unassembled WGS sequence"/>
</dbReference>
<reference evidence="1 2" key="1">
    <citation type="submission" date="2018-09" db="EMBL/GenBank/DDBJ databases">
        <authorList>
            <person name="Zhu H."/>
        </authorList>
    </citation>
    <scope>NUCLEOTIDE SEQUENCE [LARGE SCALE GENOMIC DNA]</scope>
    <source>
        <strain evidence="1 2">K1S02-6</strain>
    </source>
</reference>
<keyword evidence="2" id="KW-1185">Reference proteome</keyword>
<dbReference type="OrthoDB" id="7024794at2"/>
<organism evidence="1 2">
    <name type="scientific">Pseudomonas cavernicola</name>
    <dbReference type="NCBI Taxonomy" id="2320866"/>
    <lineage>
        <taxon>Bacteria</taxon>
        <taxon>Pseudomonadati</taxon>
        <taxon>Pseudomonadota</taxon>
        <taxon>Gammaproteobacteria</taxon>
        <taxon>Pseudomonadales</taxon>
        <taxon>Pseudomonadaceae</taxon>
        <taxon>Pseudomonas</taxon>
    </lineage>
</organism>
<dbReference type="EMBL" id="QYUR01000006">
    <property type="protein sequence ID" value="RJG10027.1"/>
    <property type="molecule type" value="Genomic_DNA"/>
</dbReference>
<evidence type="ECO:0000313" key="2">
    <source>
        <dbReference type="Proteomes" id="UP000284021"/>
    </source>
</evidence>
<protein>
    <submittedName>
        <fullName evidence="1">Sel1 repeat family protein</fullName>
    </submittedName>
</protein>
<evidence type="ECO:0000313" key="1">
    <source>
        <dbReference type="EMBL" id="RJG10027.1"/>
    </source>
</evidence>
<dbReference type="AlphaFoldDB" id="A0A418XC52"/>
<sequence>MPRVTLPRPTAPVSVRPRLPLRPAFQVVGQLGHVASVKCFAVRLLKLPARQSVVVAQSRLGQLLCRDCGNTRGRRIGLELLHQAARAGGRRVQLELGRLYSQPRQHEPQQARHWLEQAAAEAKRLLNNLHPHS</sequence>
<comment type="caution">
    <text evidence="1">The sequence shown here is derived from an EMBL/GenBank/DDBJ whole genome shotgun (WGS) entry which is preliminary data.</text>
</comment>
<dbReference type="Gene3D" id="1.25.40.10">
    <property type="entry name" value="Tetratricopeptide repeat domain"/>
    <property type="match status" value="1"/>
</dbReference>
<proteinExistence type="predicted"/>
<name>A0A418XC52_9PSED</name>
<dbReference type="InterPro" id="IPR011990">
    <property type="entry name" value="TPR-like_helical_dom_sf"/>
</dbReference>
<accession>A0A418XC52</accession>
<dbReference type="RefSeq" id="WP_119955713.1">
    <property type="nucleotide sequence ID" value="NZ_QYUR01000006.1"/>
</dbReference>
<gene>
    <name evidence="1" type="ORF">D3879_18445</name>
</gene>
<dbReference type="SUPFAM" id="SSF81901">
    <property type="entry name" value="HCP-like"/>
    <property type="match status" value="1"/>
</dbReference>